<comment type="similarity">
    <text evidence="1 2">Belongs to the cytochrome P450 family.</text>
</comment>
<feature type="region of interest" description="Disordered" evidence="3">
    <location>
        <begin position="223"/>
        <end position="267"/>
    </location>
</feature>
<dbReference type="AlphaFoldDB" id="A0A5N8WKR8"/>
<keyword evidence="2" id="KW-0560">Oxidoreductase</keyword>
<dbReference type="GO" id="GO:0020037">
    <property type="term" value="F:heme binding"/>
    <property type="evidence" value="ECO:0007669"/>
    <property type="project" value="InterPro"/>
</dbReference>
<keyword evidence="2" id="KW-0349">Heme</keyword>
<reference evidence="4 5" key="1">
    <citation type="submission" date="2019-09" db="EMBL/GenBank/DDBJ databases">
        <authorList>
            <person name="Duangmal K."/>
            <person name="Teo W.F.A."/>
            <person name="Lipun K."/>
        </authorList>
    </citation>
    <scope>NUCLEOTIDE SEQUENCE [LARGE SCALE GENOMIC DNA]</scope>
    <source>
        <strain evidence="4 5">K1PN6</strain>
    </source>
</reference>
<gene>
    <name evidence="4" type="ORF">FPZ41_05445</name>
</gene>
<dbReference type="GO" id="GO:0005506">
    <property type="term" value="F:iron ion binding"/>
    <property type="evidence" value="ECO:0007669"/>
    <property type="project" value="InterPro"/>
</dbReference>
<dbReference type="Gene3D" id="1.10.630.10">
    <property type="entry name" value="Cytochrome P450"/>
    <property type="match status" value="1"/>
</dbReference>
<dbReference type="InterPro" id="IPR001128">
    <property type="entry name" value="Cyt_P450"/>
</dbReference>
<comment type="caution">
    <text evidence="4">The sequence shown here is derived from an EMBL/GenBank/DDBJ whole genome shotgun (WGS) entry which is preliminary data.</text>
</comment>
<name>A0A5N8WKR8_9ACTN</name>
<keyword evidence="5" id="KW-1185">Reference proteome</keyword>
<dbReference type="GO" id="GO:0016705">
    <property type="term" value="F:oxidoreductase activity, acting on paired donors, with incorporation or reduction of molecular oxygen"/>
    <property type="evidence" value="ECO:0007669"/>
    <property type="project" value="InterPro"/>
</dbReference>
<keyword evidence="2" id="KW-0503">Monooxygenase</keyword>
<keyword evidence="2" id="KW-0479">Metal-binding</keyword>
<protein>
    <submittedName>
        <fullName evidence="4">Cytochrome P450</fullName>
    </submittedName>
</protein>
<evidence type="ECO:0000256" key="2">
    <source>
        <dbReference type="RuleBase" id="RU000461"/>
    </source>
</evidence>
<dbReference type="PRINTS" id="PR00385">
    <property type="entry name" value="P450"/>
</dbReference>
<dbReference type="SUPFAM" id="SSF48264">
    <property type="entry name" value="Cytochrome P450"/>
    <property type="match status" value="1"/>
</dbReference>
<feature type="compositionally biased region" description="Basic and acidic residues" evidence="3">
    <location>
        <begin position="229"/>
        <end position="264"/>
    </location>
</feature>
<dbReference type="InterPro" id="IPR036396">
    <property type="entry name" value="Cyt_P450_sf"/>
</dbReference>
<dbReference type="InterPro" id="IPR002397">
    <property type="entry name" value="Cyt_P450_B"/>
</dbReference>
<dbReference type="InterPro" id="IPR017972">
    <property type="entry name" value="Cyt_P450_CS"/>
</dbReference>
<dbReference type="CDD" id="cd11029">
    <property type="entry name" value="CYP107-like"/>
    <property type="match status" value="1"/>
</dbReference>
<evidence type="ECO:0000313" key="5">
    <source>
        <dbReference type="Proteomes" id="UP000373149"/>
    </source>
</evidence>
<proteinExistence type="inferred from homology"/>
<keyword evidence="2" id="KW-0408">Iron</keyword>
<dbReference type="Pfam" id="PF00067">
    <property type="entry name" value="p450"/>
    <property type="match status" value="1"/>
</dbReference>
<dbReference type="PANTHER" id="PTHR46696">
    <property type="entry name" value="P450, PUTATIVE (EUROFUNG)-RELATED"/>
    <property type="match status" value="1"/>
</dbReference>
<organism evidence="4 5">
    <name type="scientific">Streptomyces acidicola</name>
    <dbReference type="NCBI Taxonomy" id="2596892"/>
    <lineage>
        <taxon>Bacteria</taxon>
        <taxon>Bacillati</taxon>
        <taxon>Actinomycetota</taxon>
        <taxon>Actinomycetes</taxon>
        <taxon>Kitasatosporales</taxon>
        <taxon>Streptomycetaceae</taxon>
        <taxon>Streptomyces</taxon>
    </lineage>
</organism>
<accession>A0A5N8WKR8</accession>
<evidence type="ECO:0000256" key="3">
    <source>
        <dbReference type="SAM" id="MobiDB-lite"/>
    </source>
</evidence>
<dbReference type="Proteomes" id="UP000373149">
    <property type="component" value="Unassembled WGS sequence"/>
</dbReference>
<dbReference type="RefSeq" id="WP_152859658.1">
    <property type="nucleotide sequence ID" value="NZ_VMNX01000009.1"/>
</dbReference>
<evidence type="ECO:0000256" key="1">
    <source>
        <dbReference type="ARBA" id="ARBA00010617"/>
    </source>
</evidence>
<dbReference type="GO" id="GO:0004497">
    <property type="term" value="F:monooxygenase activity"/>
    <property type="evidence" value="ECO:0007669"/>
    <property type="project" value="UniProtKB-KW"/>
</dbReference>
<dbReference type="PANTHER" id="PTHR46696:SF1">
    <property type="entry name" value="CYTOCHROME P450 YJIB-RELATED"/>
    <property type="match status" value="1"/>
</dbReference>
<dbReference type="PROSITE" id="PS00086">
    <property type="entry name" value="CYTOCHROME_P450"/>
    <property type="match status" value="1"/>
</dbReference>
<dbReference type="EMBL" id="VMNX01000009">
    <property type="protein sequence ID" value="MPY48063.1"/>
    <property type="molecule type" value="Genomic_DNA"/>
</dbReference>
<sequence length="450" mass="47639">MTAPTLRDLAPEGHDLAADPYPVYAALRAKGPVHRVLVPGSGECWLVVTRGAARAALTDPRLRNDIRHSASWRSDGGHAIGRNMLQTDPPQHTRLRRLVAAHFTAGRIAALRPRIESVAGELLDALPERGPVDLVSRYALPLPVTVICDVLGVPDPDRARFHTWSNELVMPTSPEAATSAAAALTAYLTDLIEAKRDAVVRDPGAPDADLLGGLVAAAGENAADAGARAPHDDAPHDDAPHDDAPHDDAPHDGAPRDPALHDGTAHPAPAHLTAEELLGMAFLILVAGHETTVNLISSTVHALLAHPDQFALLRADPGLTAAAVEESLRYNSPVNATAFRFAAEALDLAGTRIPAGDPVLISLAAASRDPLHFPEPDRFDIRREGPAHLGFGHGLHHCLGAPLARVEATVALRLLLAHRPTLTLATDPTALTWRTSTLLRGLTALPLCFD</sequence>
<evidence type="ECO:0000313" key="4">
    <source>
        <dbReference type="EMBL" id="MPY48063.1"/>
    </source>
</evidence>
<dbReference type="PRINTS" id="PR00359">
    <property type="entry name" value="BP450"/>
</dbReference>